<organism evidence="2 3">
    <name type="scientific">Thermogladius calderae (strain DSM 22663 / VKM B-2946 / 1633)</name>
    <dbReference type="NCBI Taxonomy" id="1184251"/>
    <lineage>
        <taxon>Archaea</taxon>
        <taxon>Thermoproteota</taxon>
        <taxon>Thermoprotei</taxon>
        <taxon>Desulfurococcales</taxon>
        <taxon>Desulfurococcaceae</taxon>
        <taxon>Thermogladius</taxon>
    </lineage>
</organism>
<dbReference type="GeneID" id="13013347"/>
<dbReference type="InterPro" id="IPR043519">
    <property type="entry name" value="NT_sf"/>
</dbReference>
<dbReference type="PANTHER" id="PTHR33933:SF1">
    <property type="entry name" value="PROTEIN ADENYLYLTRANSFERASE MNTA-RELATED"/>
    <property type="match status" value="1"/>
</dbReference>
<dbReference type="InParanoid" id="I3TFB3"/>
<dbReference type="CDD" id="cd05403">
    <property type="entry name" value="NT_KNTase_like"/>
    <property type="match status" value="1"/>
</dbReference>
<evidence type="ECO:0000313" key="3">
    <source>
        <dbReference type="Proteomes" id="UP000005270"/>
    </source>
</evidence>
<dbReference type="Proteomes" id="UP000005270">
    <property type="component" value="Chromosome"/>
</dbReference>
<dbReference type="SUPFAM" id="SSF81301">
    <property type="entry name" value="Nucleotidyltransferase"/>
    <property type="match status" value="1"/>
</dbReference>
<dbReference type="Gene3D" id="3.30.460.10">
    <property type="entry name" value="Beta Polymerase, domain 2"/>
    <property type="match status" value="1"/>
</dbReference>
<gene>
    <name evidence="2" type="ordered locus">TCELL_1028</name>
</gene>
<dbReference type="HOGENOM" id="CLU_131320_0_0_2"/>
<protein>
    <submittedName>
        <fullName evidence="2">DNA polymerase, beta domain protein region</fullName>
    </submittedName>
</protein>
<dbReference type="Pfam" id="PF01909">
    <property type="entry name" value="NTP_transf_2"/>
    <property type="match status" value="1"/>
</dbReference>
<dbReference type="RefSeq" id="WP_014737701.1">
    <property type="nucleotide sequence ID" value="NC_017954.1"/>
</dbReference>
<reference evidence="2 3" key="1">
    <citation type="journal article" date="2012" name="J. Bacteriol.">
        <title>Complete genome sequence of the hyperthermophilic cellulolytic Crenarchaeon 'Thermogladius cellulolyticus' 1633.</title>
        <authorList>
            <person name="Mardanov A.V."/>
            <person name="Kochetkova T.V."/>
            <person name="Beletsky A.V."/>
            <person name="Bonch-Osmolovskaya E.A."/>
            <person name="Ravin N.V."/>
            <person name="Skryabin K.G."/>
        </authorList>
    </citation>
    <scope>NUCLEOTIDE SEQUENCE [LARGE SCALE GENOMIC DNA]</scope>
    <source>
        <strain evidence="3">DSM 22663 / VKM B-2946 / 1633</strain>
    </source>
</reference>
<dbReference type="STRING" id="1184251.TCELL_1028"/>
<dbReference type="AlphaFoldDB" id="I3TFB3"/>
<feature type="domain" description="Polymerase nucleotidyl transferase" evidence="1">
    <location>
        <begin position="25"/>
        <end position="80"/>
    </location>
</feature>
<dbReference type="KEGG" id="thg:TCELL_1028"/>
<evidence type="ECO:0000313" key="2">
    <source>
        <dbReference type="EMBL" id="AFK51451.1"/>
    </source>
</evidence>
<dbReference type="OrthoDB" id="9287at2157"/>
<keyword evidence="3" id="KW-1185">Reference proteome</keyword>
<name>I3TFB3_THEC1</name>
<evidence type="ECO:0000259" key="1">
    <source>
        <dbReference type="Pfam" id="PF01909"/>
    </source>
</evidence>
<dbReference type="PANTHER" id="PTHR33933">
    <property type="entry name" value="NUCLEOTIDYLTRANSFERASE"/>
    <property type="match status" value="1"/>
</dbReference>
<sequence>MHEVCGMQCPPRDRLLEALVEGLVSAFKSVFGDRLVSLVLYGSYARGDYRSDSDIDLIVVLEEVGDRLELHRELDLVEEALRPVFDCLREAGLRPVLSPVVLDRQSASITRPLYLDAVFDARVLYDRGGFMTSVLERVRRRLEEYGAERRRVGSKWVTVLKREYKFGEVIEL</sequence>
<dbReference type="InterPro" id="IPR052548">
    <property type="entry name" value="Type_VII_TA_antitoxin"/>
</dbReference>
<dbReference type="GO" id="GO:0016779">
    <property type="term" value="F:nucleotidyltransferase activity"/>
    <property type="evidence" value="ECO:0007669"/>
    <property type="project" value="InterPro"/>
</dbReference>
<dbReference type="EMBL" id="CP003531">
    <property type="protein sequence ID" value="AFK51451.1"/>
    <property type="molecule type" value="Genomic_DNA"/>
</dbReference>
<dbReference type="InterPro" id="IPR002934">
    <property type="entry name" value="Polymerase_NTP_transf_dom"/>
</dbReference>
<accession>I3TFB3</accession>
<proteinExistence type="predicted"/>
<dbReference type="eggNOG" id="arCOG01203">
    <property type="taxonomic scope" value="Archaea"/>
</dbReference>